<dbReference type="SMART" id="SM01411">
    <property type="entry name" value="Ephrin_rec_like"/>
    <property type="match status" value="1"/>
</dbReference>
<feature type="domain" description="Thyroglobulin type-1" evidence="17">
    <location>
        <begin position="1057"/>
        <end position="1131"/>
    </location>
</feature>
<feature type="domain" description="Thyroglobulin type-1" evidence="17">
    <location>
        <begin position="93"/>
        <end position="154"/>
    </location>
</feature>
<evidence type="ECO:0000256" key="5">
    <source>
        <dbReference type="ARBA" id="ARBA00022534"/>
    </source>
</evidence>
<dbReference type="EMBL" id="JAINUF010000007">
    <property type="protein sequence ID" value="KAJ8354245.1"/>
    <property type="molecule type" value="Genomic_DNA"/>
</dbReference>
<dbReference type="CDD" id="cd00191">
    <property type="entry name" value="TY"/>
    <property type="match status" value="7"/>
</dbReference>
<keyword evidence="9 16" id="KW-0732">Signal</keyword>
<evidence type="ECO:0000256" key="15">
    <source>
        <dbReference type="PROSITE-ProRule" id="PRU00500"/>
    </source>
</evidence>
<comment type="similarity">
    <text evidence="2">Belongs to the type-B carboxylesterase/lipase family.</text>
</comment>
<keyword evidence="12 15" id="KW-1015">Disulfide bond</keyword>
<evidence type="ECO:0000256" key="6">
    <source>
        <dbReference type="ARBA" id="ARBA00022641"/>
    </source>
</evidence>
<dbReference type="Pfam" id="PF07699">
    <property type="entry name" value="Ephrin_rec_like"/>
    <property type="match status" value="1"/>
</dbReference>
<evidence type="ECO:0000256" key="3">
    <source>
        <dbReference type="ARBA" id="ARBA00017326"/>
    </source>
</evidence>
<dbReference type="FunFam" id="3.40.50.1820:FF:000127">
    <property type="entry name" value="Thyroglobulin"/>
    <property type="match status" value="1"/>
</dbReference>
<comment type="subunit">
    <text evidence="14">Monomer. Homodimer (via ChEL region); occurs in the endoplasmic reticulum and is required for export to the Golgi apparatus. Homooligomer; disulfide-linked; stored in this form in the thyroid follicle lumen.</text>
</comment>
<feature type="disulfide bond" evidence="15">
    <location>
        <begin position="72"/>
        <end position="92"/>
    </location>
</feature>
<dbReference type="InterPro" id="IPR011641">
    <property type="entry name" value="Tyr-kin_ephrin_A/B_rcpt-like"/>
</dbReference>
<keyword evidence="10" id="KW-0677">Repeat</keyword>
<dbReference type="GO" id="GO:0006590">
    <property type="term" value="P:thyroid hormone generation"/>
    <property type="evidence" value="ECO:0007669"/>
    <property type="project" value="TreeGrafter"/>
</dbReference>
<evidence type="ECO:0000256" key="9">
    <source>
        <dbReference type="ARBA" id="ARBA00022729"/>
    </source>
</evidence>
<dbReference type="GO" id="GO:0005615">
    <property type="term" value="C:extracellular space"/>
    <property type="evidence" value="ECO:0007669"/>
    <property type="project" value="TreeGrafter"/>
</dbReference>
<feature type="signal peptide" evidence="16">
    <location>
        <begin position="1"/>
        <end position="19"/>
    </location>
</feature>
<evidence type="ECO:0000256" key="2">
    <source>
        <dbReference type="ARBA" id="ARBA00005964"/>
    </source>
</evidence>
<dbReference type="PROSITE" id="PS51162">
    <property type="entry name" value="THYROGLOBULIN_1_2"/>
    <property type="match status" value="10"/>
</dbReference>
<evidence type="ECO:0000313" key="18">
    <source>
        <dbReference type="EMBL" id="KAJ8354245.1"/>
    </source>
</evidence>
<feature type="disulfide bond" evidence="15">
    <location>
        <begin position="96"/>
        <end position="115"/>
    </location>
</feature>
<evidence type="ECO:0000256" key="8">
    <source>
        <dbReference type="ARBA" id="ARBA00022702"/>
    </source>
</evidence>
<dbReference type="Gene3D" id="4.10.800.10">
    <property type="entry name" value="Thyroglobulin type-1"/>
    <property type="match status" value="10"/>
</dbReference>
<keyword evidence="7" id="KW-0405">Iodination</keyword>
<evidence type="ECO:0000313" key="19">
    <source>
        <dbReference type="Proteomes" id="UP001152622"/>
    </source>
</evidence>
<feature type="chain" id="PRO_5040359958" description="Thyroglobulin" evidence="16">
    <location>
        <begin position="20"/>
        <end position="2746"/>
    </location>
</feature>
<dbReference type="GO" id="GO:0005179">
    <property type="term" value="F:hormone activity"/>
    <property type="evidence" value="ECO:0007669"/>
    <property type="project" value="UniProtKB-KW"/>
</dbReference>
<dbReference type="PANTHER" id="PTHR14093">
    <property type="entry name" value="HLA CLASS II GAMMA CHAIN"/>
    <property type="match status" value="1"/>
</dbReference>
<dbReference type="InterPro" id="IPR029058">
    <property type="entry name" value="AB_hydrolase_fold"/>
</dbReference>
<organism evidence="18 19">
    <name type="scientific">Synaphobranchus kaupii</name>
    <name type="common">Kaup's arrowtooth eel</name>
    <dbReference type="NCBI Taxonomy" id="118154"/>
    <lineage>
        <taxon>Eukaryota</taxon>
        <taxon>Metazoa</taxon>
        <taxon>Chordata</taxon>
        <taxon>Craniata</taxon>
        <taxon>Vertebrata</taxon>
        <taxon>Euteleostomi</taxon>
        <taxon>Actinopterygii</taxon>
        <taxon>Neopterygii</taxon>
        <taxon>Teleostei</taxon>
        <taxon>Anguilliformes</taxon>
        <taxon>Synaphobranchidae</taxon>
        <taxon>Synaphobranchus</taxon>
    </lineage>
</organism>
<evidence type="ECO:0000256" key="10">
    <source>
        <dbReference type="ARBA" id="ARBA00022737"/>
    </source>
</evidence>
<feature type="domain" description="Thyroglobulin type-1" evidence="17">
    <location>
        <begin position="155"/>
        <end position="256"/>
    </location>
</feature>
<dbReference type="SMART" id="SM00211">
    <property type="entry name" value="TY"/>
    <property type="match status" value="9"/>
</dbReference>
<protein>
    <recommendedName>
        <fullName evidence="3">Thyroglobulin</fullName>
    </recommendedName>
</protein>
<evidence type="ECO:0000256" key="16">
    <source>
        <dbReference type="SAM" id="SignalP"/>
    </source>
</evidence>
<keyword evidence="6" id="KW-0765">Sulfation</keyword>
<keyword evidence="11" id="KW-0795">Thyroid hormone</keyword>
<sequence>MGIASCVSVLLCCVLLSQGKISEYQLESDTLSRCELLRGEGAAQQREHVAQCSEDGRFRHVQCTRESRECWCVDAEGSEVAGSRQNGTAVHCLSSCQHQRQRALLSGDAPVVPLCLESGEYQPIQCRNRGQCWCVDQEGMEIYGTRQNGKPSRCPGTCEIRERRLLHGVGESSPPQCSANGNFLPVQCKFVNTTDMGVMDLLHTFNRLPRAFQTFSSFRETFPEVSSYCFCADSRGRELANTGVELLLNEVYDTAFSGMDPGRSFSQSNMYRILQRRFLGIQLAMGGRFRCPSKCESERSSSSEAGNVFAPSCDASGGYAPAQCQAGGQCWCVDSDGREIFGTRLHGGKPVCSRGVTDCPSERRQALSRLFYGPSGPFSSRNLFSQRQQGQDSSPVPLSPCSPDVQELLSKSGLLLSVTDSERSDLGEVLAEVIQGMFPTGAMALKALSLTNNPKRLQENLFGGKFLKNAGNFNFSTAVGTRGTFSFSRTFSQVGLMQDSADLALLATIFSPEASSGFKAAALDREVSDPLGRLINLKKNSDLVKLVGAALESEQFLAILRDVISLMKAEGSADLGAVFRAVFQSSQPGACQKDSSALYVPQCTENGQYQQVQCQGSECWCVDSRGMEVLGSRSKGRRPRCPSQCESEREMAVKVRAGLSAGSEVFIPKCEEDGSFAPLQCSGKDCFCMDREGGKHEATMGQGSLQCQTDCQASAAGRFLSAVRSVLSDPAAMAQLSDVYVPQCDPDGGWRQVQCNGPPEQAFQFYQDWLRLNNAGQALPVSEVIGILRGYGKQPEALASFGGFVKSLFEAGHQRVFSVLSQHETFDSVPAEVLAGDSDAVFGPTVFLNPLSLWRLLRGDVTQYPGQPSDFSVPLGHFPLRQCWCVGARGDMIANTKAAINQIPKCPGSCSLMESQISQFRQDAEAIISLSNSSNVPLGYSFLLAEGLSLTPQELLHKPPVESLISDTLLSHSDSALRLAAHSTLQFYWQSHISASESDREALLLGYQPYTPQCDSNGLWLTTQCYPSTGHCWCVDGEGLYIPESLTSRSMELPQCGTPCQRAHTQALLSDWMPSVSDQSNSLYTPTCEEGGEFSALQRERADSDFGWCVSAVTGKAIQPAVSSQTGDLQCPSWCQMLKEQVIGRKGGIGYEPECKADGQGFSPMQCDHGDCWCVSLNGQELPGTRTPRNAGQTPACDSPQCPLLFSEPHIAHGALLCSNITEDGKQRQRCQLFCHQGYASALPVNNFLCDVVTRNWVADAPLPHACQRLQVLQSVQATSLLQLSVSQGQKSCSSLRTGLQLSLLQDMRGQGLCSLQVTSPTGELGFMSVCDDSSILLECDTEERLRAKLAWRARFSDVPVQALPDLHDVDVAFTAGRLLERAVNLIRSDNYQSIISLDAPVDPALTVAFGCTAGYRHVPGNVGCVACPAGTFFINGGCSLCPQGSYQDEKGQDFCDRCPRGTSTTTPGAFRATHCASECQRSGQGCTDSGEYQAAQLDVQMGRWLCVSSEGKRLLWTSAVEALSEPECRVMEKFEDVPRSQWILGSDDAILLGSRISDDALESHLRKCISDCAVNNSCHHLALFTEGGRKHCDLYSTDEANIQCKPSEKTKGFLGNPGADMYQSLSCLLKVKGDRPDLVVLRKKGHEFTTTSLKTFDRLKFRKASSGVYRTAVFQAQGATLTDVHRFCQDKCSQESCCDGFILNQNILNGGTVLCGLLSFPDLLLCSDEDWDITGASQSNRICGAGVQYNKQRKQFTFSFGGQNFTITDAALPPTSKNKTDYQETIIGFQRIYLWRGSDMTTRQKSSPECASVSMQPDQKVLISDAVKEGFSAVDSTAIRVNPTQTVPSQQYWIFKHQSSAEEAQLWCLKRCEEEDLCHVADIRDDSPTYYTCALYPDTQVCGAYDTPLRKPCSLVLPQPPQKAHSKKVALLGSVESFYSRVPFKKMVSYSVRSRVSLGTKPITEGFFECERRCDEDPCCRGIGYVRDSQSPGTDVLCLTLNSFGIQICGEEDQTGWRAMDCTPSKVVTGVFPFGWYEKPVNQWTSSPDLCPPFKLPTPIQNVTQSDWALLDAFSILVDPSISTFDVIHISKDIAEDFDKARDWCLSACEGTDSCSAVTVERRESAVRCVLYPDTHACTPTAQGQSCHLFVRESASHVYLRKGLKLEFKSVDIPGHGTLVGESKVTVVGSERKRVSHFLGVPYARPPIRKLRFGPPQSADWSGTWNATFPRSSCLQPGDGNSSSSSEDCLYLNVFVPSGIRGNSPVLVFLYNPTRSVRADGPALLDGSYLAAASNIIVVTVHFRAAAFGFLSTTSAASPGNAGLQDQVAALKWVQQNIAHFGGDPSRVTLGAERSGADAASLHLLTDGAASLFHRALLMGGSAFSPAAVISSSRARELTDSLVREVGCSSTDPAQVVSCLRGIPAPALNSAQTKLLAVSGPLQAWAPVVDGISVKEKPSLALQRTRFPNVDMMLGSSAEDGLISRAKKIKRFEELQGRVNGKTAFYEALSNSLGGDSANAFVKEAATWFYSMQHSPSPAGYNVFSRALENATRDLFIICPAVQMARFWAAQSKSNVFMYHLPEKMAQTSADLSMPLDLQFVFGLPHHSRTHSLFTSRERRLAQQMMAYVANFIKSGNPNHLRSVSQVPLSETLPPWPRFLLSAEGDSYKELDTLLSNHKGLKRVECSFWSDYVPLLTASTAKLSPALSEEGPDSFGTPTEETKLVNVFRTSVTQSKPKTEKDAYN</sequence>
<evidence type="ECO:0000256" key="11">
    <source>
        <dbReference type="ARBA" id="ARBA00022920"/>
    </source>
</evidence>
<feature type="domain" description="Thyroglobulin type-1" evidence="17">
    <location>
        <begin position="292"/>
        <end position="352"/>
    </location>
</feature>
<dbReference type="InterPro" id="IPR000716">
    <property type="entry name" value="Thyroglobulin_1"/>
</dbReference>
<keyword evidence="19" id="KW-1185">Reference proteome</keyword>
<feature type="disulfide bond" evidence="15">
    <location>
        <begin position="134"/>
        <end position="154"/>
    </location>
</feature>
<dbReference type="InterPro" id="IPR036857">
    <property type="entry name" value="Thyroglobulin_1_sf"/>
</dbReference>
<feature type="disulfide bond" evidence="15">
    <location>
        <begin position="158"/>
        <end position="177"/>
    </location>
</feature>
<dbReference type="Gene3D" id="3.40.50.1820">
    <property type="entry name" value="alpha/beta hydrolase"/>
    <property type="match status" value="1"/>
</dbReference>
<keyword evidence="4" id="KW-0964">Secreted</keyword>
<dbReference type="InterPro" id="IPR052001">
    <property type="entry name" value="MHC-II_Gamma/Thyroglobulin"/>
</dbReference>
<keyword evidence="8" id="KW-0372">Hormone</keyword>
<evidence type="ECO:0000256" key="1">
    <source>
        <dbReference type="ARBA" id="ARBA00004613"/>
    </source>
</evidence>
<dbReference type="Pfam" id="PF00135">
    <property type="entry name" value="COesterase"/>
    <property type="match status" value="1"/>
</dbReference>
<dbReference type="Proteomes" id="UP001152622">
    <property type="component" value="Chromosome 7"/>
</dbReference>
<evidence type="ECO:0000256" key="14">
    <source>
        <dbReference type="ARBA" id="ARBA00046595"/>
    </source>
</evidence>
<dbReference type="SUPFAM" id="SSF53474">
    <property type="entry name" value="alpha/beta-Hydrolases"/>
    <property type="match status" value="1"/>
</dbReference>
<dbReference type="PROSITE" id="PS00941">
    <property type="entry name" value="CARBOXYLESTERASE_B_2"/>
    <property type="match status" value="1"/>
</dbReference>
<feature type="domain" description="Thyroglobulin type-1" evidence="17">
    <location>
        <begin position="993"/>
        <end position="1056"/>
    </location>
</feature>
<keyword evidence="13" id="KW-0325">Glycoprotein</keyword>
<feature type="disulfide bond" evidence="15">
    <location>
        <begin position="621"/>
        <end position="641"/>
    </location>
</feature>
<keyword evidence="5" id="KW-0893">Thyroid hormones biosynthesis</keyword>
<comment type="subcellular location">
    <subcellularLocation>
        <location evidence="1">Secreted</location>
    </subcellularLocation>
</comment>
<gene>
    <name evidence="18" type="ORF">SKAU_G00218120</name>
</gene>
<dbReference type="OrthoDB" id="6409105at2759"/>
<dbReference type="PANTHER" id="PTHR14093:SF19">
    <property type="entry name" value="THYROGLOBULIN"/>
    <property type="match status" value="1"/>
</dbReference>
<dbReference type="Pfam" id="PF00086">
    <property type="entry name" value="Thyroglobulin_1"/>
    <property type="match status" value="9"/>
</dbReference>
<dbReference type="SUPFAM" id="SSF57610">
    <property type="entry name" value="Thyroglobulin type-1 domain"/>
    <property type="match status" value="10"/>
</dbReference>
<evidence type="ECO:0000256" key="4">
    <source>
        <dbReference type="ARBA" id="ARBA00022525"/>
    </source>
</evidence>
<dbReference type="GO" id="GO:0042446">
    <property type="term" value="P:hormone biosynthetic process"/>
    <property type="evidence" value="ECO:0007669"/>
    <property type="project" value="UniProtKB-KW"/>
</dbReference>
<feature type="domain" description="Thyroglobulin type-1" evidence="17">
    <location>
        <begin position="31"/>
        <end position="92"/>
    </location>
</feature>
<evidence type="ECO:0000256" key="13">
    <source>
        <dbReference type="ARBA" id="ARBA00023180"/>
    </source>
</evidence>
<dbReference type="PROSITE" id="PS00484">
    <property type="entry name" value="THYROGLOBULIN_1_1"/>
    <property type="match status" value="3"/>
</dbReference>
<accession>A0A9Q1FAF5</accession>
<feature type="disulfide bond" evidence="15">
    <location>
        <begin position="1025"/>
        <end position="1032"/>
    </location>
</feature>
<feature type="domain" description="Thyroglobulin type-1" evidence="17">
    <location>
        <begin position="1477"/>
        <end position="1529"/>
    </location>
</feature>
<feature type="disulfide bond" evidence="15">
    <location>
        <begin position="63"/>
        <end position="70"/>
    </location>
</feature>
<feature type="domain" description="Thyroglobulin type-1" evidence="17">
    <location>
        <begin position="1132"/>
        <end position="1197"/>
    </location>
</feature>
<dbReference type="InterPro" id="IPR019819">
    <property type="entry name" value="Carboxylesterase_B_CS"/>
</dbReference>
<evidence type="ECO:0000256" key="12">
    <source>
        <dbReference type="ARBA" id="ARBA00023157"/>
    </source>
</evidence>
<feature type="domain" description="Thyroglobulin type-1" evidence="17">
    <location>
        <begin position="588"/>
        <end position="641"/>
    </location>
</feature>
<comment type="caution">
    <text evidence="15">Lacks conserved residue(s) required for the propagation of feature annotation.</text>
</comment>
<feature type="domain" description="Thyroglobulin type-1" evidence="17">
    <location>
        <begin position="642"/>
        <end position="711"/>
    </location>
</feature>
<feature type="disulfide bond" evidence="15">
    <location>
        <begin position="332"/>
        <end position="352"/>
    </location>
</feature>
<name>A0A9Q1FAF5_SYNKA</name>
<dbReference type="Gene3D" id="2.10.50.10">
    <property type="entry name" value="Tumor Necrosis Factor Receptor, subunit A, domain 2"/>
    <property type="match status" value="1"/>
</dbReference>
<dbReference type="InterPro" id="IPR002018">
    <property type="entry name" value="CarbesteraseB"/>
</dbReference>
<evidence type="ECO:0000259" key="17">
    <source>
        <dbReference type="PROSITE" id="PS51162"/>
    </source>
</evidence>
<reference evidence="18" key="1">
    <citation type="journal article" date="2023" name="Science">
        <title>Genome structures resolve the early diversification of teleost fishes.</title>
        <authorList>
            <person name="Parey E."/>
            <person name="Louis A."/>
            <person name="Montfort J."/>
            <person name="Bouchez O."/>
            <person name="Roques C."/>
            <person name="Iampietro C."/>
            <person name="Lluch J."/>
            <person name="Castinel A."/>
            <person name="Donnadieu C."/>
            <person name="Desvignes T."/>
            <person name="Floi Bucao C."/>
            <person name="Jouanno E."/>
            <person name="Wen M."/>
            <person name="Mejri S."/>
            <person name="Dirks R."/>
            <person name="Jansen H."/>
            <person name="Henkel C."/>
            <person name="Chen W.J."/>
            <person name="Zahm M."/>
            <person name="Cabau C."/>
            <person name="Klopp C."/>
            <person name="Thompson A.W."/>
            <person name="Robinson-Rechavi M."/>
            <person name="Braasch I."/>
            <person name="Lecointre G."/>
            <person name="Bobe J."/>
            <person name="Postlethwait J.H."/>
            <person name="Berthelot C."/>
            <person name="Roest Crollius H."/>
            <person name="Guiguen Y."/>
        </authorList>
    </citation>
    <scope>NUCLEOTIDE SEQUENCE</scope>
    <source>
        <strain evidence="18">WJC10195</strain>
    </source>
</reference>
<proteinExistence type="inferred from homology"/>
<evidence type="ECO:0000256" key="7">
    <source>
        <dbReference type="ARBA" id="ARBA00022653"/>
    </source>
</evidence>
<comment type="caution">
    <text evidence="18">The sequence shown here is derived from an EMBL/GenBank/DDBJ whole genome shotgun (WGS) entry which is preliminary data.</text>
</comment>